<evidence type="ECO:0000256" key="2">
    <source>
        <dbReference type="SAM" id="Phobius"/>
    </source>
</evidence>
<name>A0A9W7BE15_9STRA</name>
<feature type="transmembrane region" description="Helical" evidence="2">
    <location>
        <begin position="118"/>
        <end position="142"/>
    </location>
</feature>
<feature type="compositionally biased region" description="Basic residues" evidence="1">
    <location>
        <begin position="327"/>
        <end position="346"/>
    </location>
</feature>
<dbReference type="Proteomes" id="UP001165085">
    <property type="component" value="Unassembled WGS sequence"/>
</dbReference>
<protein>
    <submittedName>
        <fullName evidence="3">Uncharacterized protein</fullName>
    </submittedName>
</protein>
<accession>A0A9W7BE15</accession>
<feature type="transmembrane region" description="Helical" evidence="2">
    <location>
        <begin position="219"/>
        <end position="242"/>
    </location>
</feature>
<sequence length="346" mass="38264">MAPKKQIYFILALLGVLVVTLIITYGLPKLLAPEIYIHAGFDFVTKTFANDWGTVGTDYGLAVLMSSPAVFMLLKVKRSRFRDRSAGLLLFYALSVIVGGISHQSFDSLSSLNTPTFRIMWSVCVGSVTAAGGYIGSIGSALAHMSNRSSNQRFRVVRVPSWWWVSYALTLTLMVFSGFFSMERPAADIFLAGITQTPPTVYLFVCLLSNKWGVGREVYIAQIILSVGAFLNAPLLPLYGILVRMGFSLGTVNTILHCWLAAAWGSQAYGCIVFSRNIEKFEENLMTDQRKMALISLVDKEEPQKGKGKVKAKGKSKKTAENEQPRRSLRSQSRGKTRSRSTSRSK</sequence>
<keyword evidence="2" id="KW-0472">Membrane</keyword>
<keyword evidence="4" id="KW-1185">Reference proteome</keyword>
<evidence type="ECO:0000313" key="4">
    <source>
        <dbReference type="Proteomes" id="UP001165085"/>
    </source>
</evidence>
<keyword evidence="2" id="KW-1133">Transmembrane helix</keyword>
<keyword evidence="2" id="KW-0812">Transmembrane</keyword>
<feature type="transmembrane region" description="Helical" evidence="2">
    <location>
        <begin position="7"/>
        <end position="27"/>
    </location>
</feature>
<feature type="transmembrane region" description="Helical" evidence="2">
    <location>
        <begin position="186"/>
        <end position="207"/>
    </location>
</feature>
<feature type="transmembrane region" description="Helical" evidence="2">
    <location>
        <begin position="59"/>
        <end position="76"/>
    </location>
</feature>
<feature type="transmembrane region" description="Helical" evidence="2">
    <location>
        <begin position="88"/>
        <end position="106"/>
    </location>
</feature>
<organism evidence="3 4">
    <name type="scientific">Triparma strigata</name>
    <dbReference type="NCBI Taxonomy" id="1606541"/>
    <lineage>
        <taxon>Eukaryota</taxon>
        <taxon>Sar</taxon>
        <taxon>Stramenopiles</taxon>
        <taxon>Ochrophyta</taxon>
        <taxon>Bolidophyceae</taxon>
        <taxon>Parmales</taxon>
        <taxon>Triparmaceae</taxon>
        <taxon>Triparma</taxon>
    </lineage>
</organism>
<feature type="compositionally biased region" description="Basic residues" evidence="1">
    <location>
        <begin position="306"/>
        <end position="317"/>
    </location>
</feature>
<dbReference type="AlphaFoldDB" id="A0A9W7BE15"/>
<feature type="region of interest" description="Disordered" evidence="1">
    <location>
        <begin position="299"/>
        <end position="346"/>
    </location>
</feature>
<feature type="transmembrane region" description="Helical" evidence="2">
    <location>
        <begin position="162"/>
        <end position="180"/>
    </location>
</feature>
<reference evidence="4" key="1">
    <citation type="journal article" date="2023" name="Commun. Biol.">
        <title>Genome analysis of Parmales, the sister group of diatoms, reveals the evolutionary specialization of diatoms from phago-mixotrophs to photoautotrophs.</title>
        <authorList>
            <person name="Ban H."/>
            <person name="Sato S."/>
            <person name="Yoshikawa S."/>
            <person name="Yamada K."/>
            <person name="Nakamura Y."/>
            <person name="Ichinomiya M."/>
            <person name="Sato N."/>
            <person name="Blanc-Mathieu R."/>
            <person name="Endo H."/>
            <person name="Kuwata A."/>
            <person name="Ogata H."/>
        </authorList>
    </citation>
    <scope>NUCLEOTIDE SEQUENCE [LARGE SCALE GENOMIC DNA]</scope>
    <source>
        <strain evidence="4">NIES 3701</strain>
    </source>
</reference>
<dbReference type="EMBL" id="BRXY01000320">
    <property type="protein sequence ID" value="GMH86836.1"/>
    <property type="molecule type" value="Genomic_DNA"/>
</dbReference>
<dbReference type="OrthoDB" id="41642at2759"/>
<feature type="transmembrane region" description="Helical" evidence="2">
    <location>
        <begin position="254"/>
        <end position="274"/>
    </location>
</feature>
<comment type="caution">
    <text evidence="3">The sequence shown here is derived from an EMBL/GenBank/DDBJ whole genome shotgun (WGS) entry which is preliminary data.</text>
</comment>
<evidence type="ECO:0000256" key="1">
    <source>
        <dbReference type="SAM" id="MobiDB-lite"/>
    </source>
</evidence>
<gene>
    <name evidence="3" type="ORF">TrST_g12242</name>
</gene>
<proteinExistence type="predicted"/>
<evidence type="ECO:0000313" key="3">
    <source>
        <dbReference type="EMBL" id="GMH86836.1"/>
    </source>
</evidence>